<dbReference type="OMA" id="RFIIVEF"/>
<sequence length="132" mass="15476">MSDLYTWKQTLNEVQISFKLDKNSEKTSIAYEIKDRKITINYNGKEILSGVLLKRIDVGSEFWVKEDDNIEFFLTKQRNDWWDSLLEGSEKVDTTKLAEESNLDFSMLDPEAREAIEKMAYESSEKTTNFNN</sequence>
<dbReference type="GO" id="GO:0005737">
    <property type="term" value="C:cytoplasm"/>
    <property type="evidence" value="ECO:0007669"/>
    <property type="project" value="UniProtKB-SubCell"/>
</dbReference>
<dbReference type="Proteomes" id="UP000034350">
    <property type="component" value="Unassembled WGS sequence"/>
</dbReference>
<dbReference type="Gene3D" id="2.60.40.790">
    <property type="match status" value="1"/>
</dbReference>
<dbReference type="GO" id="GO:0051082">
    <property type="term" value="F:unfolded protein binding"/>
    <property type="evidence" value="ECO:0007669"/>
    <property type="project" value="TreeGrafter"/>
</dbReference>
<dbReference type="InterPro" id="IPR037898">
    <property type="entry name" value="NudC_fam"/>
</dbReference>
<comment type="subcellular location">
    <subcellularLocation>
        <location evidence="1">Cytoplasm</location>
    </subcellularLocation>
</comment>
<dbReference type="InterPro" id="IPR008978">
    <property type="entry name" value="HSP20-like_chaperone"/>
</dbReference>
<reference evidence="4 5" key="1">
    <citation type="journal article" date="2015" name="Environ. Microbiol.">
        <title>Genome analyses suggest the presence of polyploidy and recent human-driven expansions in eight global populations of the honeybee pathogen Nosema ceranae.</title>
        <authorList>
            <person name="Pelin A."/>
            <person name="Selman M."/>
            <person name="Aris-Brosou S."/>
            <person name="Farinelli L."/>
            <person name="Corradi N."/>
        </authorList>
    </citation>
    <scope>NUCLEOTIDE SEQUENCE [LARGE SCALE GENOMIC DNA]</scope>
    <source>
        <strain evidence="4 5">PA08 1199</strain>
    </source>
</reference>
<dbReference type="VEuPathDB" id="MicrosporidiaDB:NCER_101050"/>
<evidence type="ECO:0000256" key="2">
    <source>
        <dbReference type="ARBA" id="ARBA00022490"/>
    </source>
</evidence>
<accession>A0A0F9Z8H2</accession>
<feature type="domain" description="CS" evidence="3">
    <location>
        <begin position="1"/>
        <end position="86"/>
    </location>
</feature>
<dbReference type="PANTHER" id="PTHR12356">
    <property type="entry name" value="NUCLEAR MOVEMENT PROTEIN NUDC"/>
    <property type="match status" value="1"/>
</dbReference>
<keyword evidence="5" id="KW-1185">Reference proteome</keyword>
<dbReference type="OrthoDB" id="416217at2759"/>
<dbReference type="PROSITE" id="PS51203">
    <property type="entry name" value="CS"/>
    <property type="match status" value="1"/>
</dbReference>
<dbReference type="AlphaFoldDB" id="A0A0F9Z8H2"/>
<evidence type="ECO:0000256" key="1">
    <source>
        <dbReference type="ARBA" id="ARBA00004496"/>
    </source>
</evidence>
<evidence type="ECO:0000259" key="3">
    <source>
        <dbReference type="PROSITE" id="PS51203"/>
    </source>
</evidence>
<dbReference type="VEuPathDB" id="MicrosporidiaDB:AAJ76_1040009776"/>
<gene>
    <name evidence="4" type="ORF">AAJ76_1040009776</name>
</gene>
<dbReference type="GO" id="GO:0006457">
    <property type="term" value="P:protein folding"/>
    <property type="evidence" value="ECO:0007669"/>
    <property type="project" value="TreeGrafter"/>
</dbReference>
<proteinExistence type="predicted"/>
<protein>
    <submittedName>
        <fullName evidence="4">Nuclear movement protein</fullName>
    </submittedName>
</protein>
<dbReference type="RefSeq" id="XP_024329931.1">
    <property type="nucleotide sequence ID" value="XM_024473699.1"/>
</dbReference>
<dbReference type="PANTHER" id="PTHR12356:SF3">
    <property type="entry name" value="NUCLEAR MIGRATION PROTEIN NUDC"/>
    <property type="match status" value="1"/>
</dbReference>
<name>A0A0F9Z8H2_9MICR</name>
<evidence type="ECO:0000313" key="5">
    <source>
        <dbReference type="Proteomes" id="UP000034350"/>
    </source>
</evidence>
<dbReference type="SUPFAM" id="SSF49764">
    <property type="entry name" value="HSP20-like chaperones"/>
    <property type="match status" value="1"/>
</dbReference>
<keyword evidence="2" id="KW-0963">Cytoplasm</keyword>
<dbReference type="EMBL" id="JPQZ01000104">
    <property type="protein sequence ID" value="KKO74189.1"/>
    <property type="molecule type" value="Genomic_DNA"/>
</dbReference>
<dbReference type="InterPro" id="IPR007052">
    <property type="entry name" value="CS_dom"/>
</dbReference>
<evidence type="ECO:0000313" key="4">
    <source>
        <dbReference type="EMBL" id="KKO74189.1"/>
    </source>
</evidence>
<dbReference type="Pfam" id="PF04969">
    <property type="entry name" value="CS"/>
    <property type="match status" value="1"/>
</dbReference>
<comment type="caution">
    <text evidence="4">The sequence shown here is derived from an EMBL/GenBank/DDBJ whole genome shotgun (WGS) entry which is preliminary data.</text>
</comment>
<dbReference type="GeneID" id="36318596"/>
<organism evidence="4 5">
    <name type="scientific">Vairimorpha ceranae</name>
    <dbReference type="NCBI Taxonomy" id="40302"/>
    <lineage>
        <taxon>Eukaryota</taxon>
        <taxon>Fungi</taxon>
        <taxon>Fungi incertae sedis</taxon>
        <taxon>Microsporidia</taxon>
        <taxon>Nosematidae</taxon>
        <taxon>Vairimorpha</taxon>
    </lineage>
</organism>